<keyword evidence="1" id="KW-0812">Transmembrane</keyword>
<feature type="transmembrane region" description="Helical" evidence="1">
    <location>
        <begin position="95"/>
        <end position="113"/>
    </location>
</feature>
<sequence length="120" mass="13067">MENNGKRPRHIIGGVVVFAAGLFLGLNNMLYVVEFIKGALQPVFIIMGLTAAAAIFLNKENSLRWLNAVIALVFLPLGVYGVYDEYYATMDFINGFLPILLVVVGLVALAHGIKQIGKES</sequence>
<evidence type="ECO:0000313" key="2">
    <source>
        <dbReference type="EMBL" id="VEN74099.1"/>
    </source>
</evidence>
<dbReference type="AlphaFoldDB" id="A0A484HFQ5"/>
<reference evidence="2" key="1">
    <citation type="submission" date="2019-01" db="EMBL/GenBank/DDBJ databases">
        <authorList>
            <consortium name="Genoscope - CEA"/>
            <person name="William W."/>
        </authorList>
    </citation>
    <scope>NUCLEOTIDE SEQUENCE</scope>
    <source>
        <strain evidence="2">CR-1</strain>
    </source>
</reference>
<feature type="transmembrane region" description="Helical" evidence="1">
    <location>
        <begin position="39"/>
        <end position="58"/>
    </location>
</feature>
<feature type="transmembrane region" description="Helical" evidence="1">
    <location>
        <begin position="12"/>
        <end position="33"/>
    </location>
</feature>
<keyword evidence="1" id="KW-0472">Membrane</keyword>
<gene>
    <name evidence="2" type="primary">mamI-2</name>
    <name evidence="2" type="ORF">EPICR_30029</name>
</gene>
<feature type="transmembrane region" description="Helical" evidence="1">
    <location>
        <begin position="65"/>
        <end position="83"/>
    </location>
</feature>
<keyword evidence="1" id="KW-1133">Transmembrane helix</keyword>
<name>A0A484HFQ5_9BACT</name>
<accession>A0A484HFQ5</accession>
<proteinExistence type="predicted"/>
<dbReference type="EMBL" id="CAACVI010000023">
    <property type="protein sequence ID" value="VEN74099.1"/>
    <property type="molecule type" value="Genomic_DNA"/>
</dbReference>
<evidence type="ECO:0000256" key="1">
    <source>
        <dbReference type="SAM" id="Phobius"/>
    </source>
</evidence>
<protein>
    <submittedName>
        <fullName evidence="2">Magnetosome protein MamI-2</fullName>
    </submittedName>
</protein>
<dbReference type="InterPro" id="IPR058806">
    <property type="entry name" value="MamI"/>
</dbReference>
<dbReference type="Pfam" id="PF26391">
    <property type="entry name" value="MamI"/>
    <property type="match status" value="1"/>
</dbReference>
<organism evidence="2">
    <name type="scientific">uncultured Desulfobacteraceae bacterium</name>
    <dbReference type="NCBI Taxonomy" id="218296"/>
    <lineage>
        <taxon>Bacteria</taxon>
        <taxon>Pseudomonadati</taxon>
        <taxon>Thermodesulfobacteriota</taxon>
        <taxon>Desulfobacteria</taxon>
        <taxon>Desulfobacterales</taxon>
        <taxon>Desulfobacteraceae</taxon>
        <taxon>environmental samples</taxon>
    </lineage>
</organism>